<sequence length="639" mass="69468">NQNIPWEGFDKTDLFGEYKYEENDWHSGTNYAEAFKAANSWFDANKNGDNLLYFLTDGCPNKGYEKEDDKGEYTNGFHAVPDALEAFKELLNTHDDLKVHAIGIGGGEDGEKLTPEQMAGLAMFDNTGKPNQEDLGENEFGPTGVIYGNTKGDIAYLIEPIPAGNKITDLDKDEKYFVHVQVGKETDTGYFRLEYDDGKQEWGFIYYESSEKPNIWISINQNGTIDTNGANKNIKFVSDENYFYTAGSNLDDCPHGVSQIVSTKDELTAALGTIATNTVSDDFIDASQSDTLVNIIYGDVMNTDGIREDAQPGSGYQVFENKHWSDEQITSYVHDNAVALGSETLLAKNESDSYDTYYRDVYGDIYQLSDDGTPTKVGGSDSMKFISREGGNDTIFGTKTGDSIFGQEGNDILFGDGSSETLRDLNDQLNFDEDASATDIASAINASENKDDLISKINNALANEDSTGDDQLYGGSGDDLLFGMGGDDYLVGGEGEDILFGGAGNDIVVYDKNDVMVSGGSGIDFMVTTDENLTMAELEKGDGSPGLGPIVEGINVLLKGEDALSLTNMDQLASKYGITVEGNEIHLGEGWTKDTSTGSENTYTFQGDNDTPSLTMEVNLSSDDQQLQVTMHNVENGNG</sequence>
<proteinExistence type="predicted"/>
<dbReference type="PROSITE" id="PS00330">
    <property type="entry name" value="HEMOLYSIN_CALCIUM"/>
    <property type="match status" value="2"/>
</dbReference>
<gene>
    <name evidence="1" type="ORF">H9894_04745</name>
</gene>
<feature type="non-terminal residue" evidence="1">
    <location>
        <position position="1"/>
    </location>
</feature>
<dbReference type="PRINTS" id="PR00313">
    <property type="entry name" value="CABNDNGRPT"/>
</dbReference>
<dbReference type="SUPFAM" id="SSF53300">
    <property type="entry name" value="vWA-like"/>
    <property type="match status" value="1"/>
</dbReference>
<dbReference type="Proteomes" id="UP000886752">
    <property type="component" value="Unassembled WGS sequence"/>
</dbReference>
<comment type="caution">
    <text evidence="1">The sequence shown here is derived from an EMBL/GenBank/DDBJ whole genome shotgun (WGS) entry which is preliminary data.</text>
</comment>
<accession>A0A9D1PXC2</accession>
<dbReference type="AlphaFoldDB" id="A0A9D1PXC2"/>
<dbReference type="InterPro" id="IPR036465">
    <property type="entry name" value="vWFA_dom_sf"/>
</dbReference>
<dbReference type="Gene3D" id="3.40.50.410">
    <property type="entry name" value="von Willebrand factor, type A domain"/>
    <property type="match status" value="1"/>
</dbReference>
<name>A0A9D1PXC2_9BACT</name>
<dbReference type="Gene3D" id="2.150.10.10">
    <property type="entry name" value="Serralysin-like metalloprotease, C-terminal"/>
    <property type="match status" value="1"/>
</dbReference>
<dbReference type="InterPro" id="IPR011049">
    <property type="entry name" value="Serralysin-like_metalloprot_C"/>
</dbReference>
<dbReference type="GO" id="GO:0005509">
    <property type="term" value="F:calcium ion binding"/>
    <property type="evidence" value="ECO:0007669"/>
    <property type="project" value="InterPro"/>
</dbReference>
<reference evidence="1" key="1">
    <citation type="journal article" date="2021" name="PeerJ">
        <title>Extensive microbial diversity within the chicken gut microbiome revealed by metagenomics and culture.</title>
        <authorList>
            <person name="Gilroy R."/>
            <person name="Ravi A."/>
            <person name="Getino M."/>
            <person name="Pursley I."/>
            <person name="Horton D.L."/>
            <person name="Alikhan N.F."/>
            <person name="Baker D."/>
            <person name="Gharbi K."/>
            <person name="Hall N."/>
            <person name="Watson M."/>
            <person name="Adriaenssens E.M."/>
            <person name="Foster-Nyarko E."/>
            <person name="Jarju S."/>
            <person name="Secka A."/>
            <person name="Antonio M."/>
            <person name="Oren A."/>
            <person name="Chaudhuri R.R."/>
            <person name="La Ragione R."/>
            <person name="Hildebrand F."/>
            <person name="Pallen M.J."/>
        </authorList>
    </citation>
    <scope>NUCLEOTIDE SEQUENCE</scope>
    <source>
        <strain evidence="1">ChiHecec2B26-446</strain>
    </source>
</reference>
<dbReference type="EMBL" id="DXHV01000052">
    <property type="protein sequence ID" value="HIW00479.1"/>
    <property type="molecule type" value="Genomic_DNA"/>
</dbReference>
<evidence type="ECO:0000313" key="2">
    <source>
        <dbReference type="Proteomes" id="UP000886752"/>
    </source>
</evidence>
<dbReference type="Pfam" id="PF00353">
    <property type="entry name" value="HemolysinCabind"/>
    <property type="match status" value="2"/>
</dbReference>
<dbReference type="InterPro" id="IPR001343">
    <property type="entry name" value="Hemolysn_Ca-bd"/>
</dbReference>
<organism evidence="1 2">
    <name type="scientific">Candidatus Desulfovibrio intestinipullorum</name>
    <dbReference type="NCBI Taxonomy" id="2838536"/>
    <lineage>
        <taxon>Bacteria</taxon>
        <taxon>Pseudomonadati</taxon>
        <taxon>Thermodesulfobacteriota</taxon>
        <taxon>Desulfovibrionia</taxon>
        <taxon>Desulfovibrionales</taxon>
        <taxon>Desulfovibrionaceae</taxon>
        <taxon>Desulfovibrio</taxon>
    </lineage>
</organism>
<dbReference type="SUPFAM" id="SSF51120">
    <property type="entry name" value="beta-Roll"/>
    <property type="match status" value="1"/>
</dbReference>
<reference evidence="1" key="2">
    <citation type="submission" date="2021-04" db="EMBL/GenBank/DDBJ databases">
        <authorList>
            <person name="Gilroy R."/>
        </authorList>
    </citation>
    <scope>NUCLEOTIDE SEQUENCE</scope>
    <source>
        <strain evidence="1">ChiHecec2B26-446</strain>
    </source>
</reference>
<evidence type="ECO:0008006" key="3">
    <source>
        <dbReference type="Google" id="ProtNLM"/>
    </source>
</evidence>
<dbReference type="InterPro" id="IPR018511">
    <property type="entry name" value="Hemolysin-typ_Ca-bd_CS"/>
</dbReference>
<evidence type="ECO:0000313" key="1">
    <source>
        <dbReference type="EMBL" id="HIW00479.1"/>
    </source>
</evidence>
<protein>
    <recommendedName>
        <fullName evidence="3">VWFA domain-containing protein</fullName>
    </recommendedName>
</protein>